<proteinExistence type="predicted"/>
<name>A0A557SX14_9ARCH</name>
<dbReference type="Proteomes" id="UP000315289">
    <property type="component" value="Unassembled WGS sequence"/>
</dbReference>
<sequence length="72" mass="8237">MKVKNYNYNDKYAITETSINAVNSNNVSITGAFIPMLGTLRVRWQILFPKLGVFSKSSLRIDSIHNIIFPKF</sequence>
<evidence type="ECO:0000313" key="1">
    <source>
        <dbReference type="EMBL" id="TVP41142.1"/>
    </source>
</evidence>
<reference evidence="1 2" key="1">
    <citation type="journal article" date="2019" name="Front. Microbiol.">
        <title>Ammonia Oxidation by the Arctic Terrestrial Thaumarchaeote Candidatus Nitrosocosmicus arcticus Is Stimulated by Increasing Temperatures.</title>
        <authorList>
            <person name="Alves R.J.E."/>
            <person name="Kerou M."/>
            <person name="Zappe A."/>
            <person name="Bittner R."/>
            <person name="Abby S.S."/>
            <person name="Schmidt H.A."/>
            <person name="Pfeifer K."/>
            <person name="Schleper C."/>
        </authorList>
    </citation>
    <scope>NUCLEOTIDE SEQUENCE [LARGE SCALE GENOMIC DNA]</scope>
    <source>
        <strain evidence="1 2">Kfb</strain>
    </source>
</reference>
<comment type="caution">
    <text evidence="1">The sequence shown here is derived from an EMBL/GenBank/DDBJ whole genome shotgun (WGS) entry which is preliminary data.</text>
</comment>
<keyword evidence="2" id="KW-1185">Reference proteome</keyword>
<accession>A0A557SX14</accession>
<protein>
    <submittedName>
        <fullName evidence="1">Uncharacterized protein</fullName>
    </submittedName>
</protein>
<organism evidence="1 2">
    <name type="scientific">Candidatus Nitrosocosmicus arcticus</name>
    <dbReference type="NCBI Taxonomy" id="2035267"/>
    <lineage>
        <taxon>Archaea</taxon>
        <taxon>Nitrososphaerota</taxon>
        <taxon>Nitrososphaeria</taxon>
        <taxon>Nitrososphaerales</taxon>
        <taxon>Nitrososphaeraceae</taxon>
        <taxon>Candidatus Nitrosocosmicus</taxon>
    </lineage>
</organism>
<evidence type="ECO:0000313" key="2">
    <source>
        <dbReference type="Proteomes" id="UP000315289"/>
    </source>
</evidence>
<gene>
    <name evidence="1" type="ORF">NARC_40105</name>
</gene>
<dbReference type="AlphaFoldDB" id="A0A557SX14"/>
<dbReference type="EMBL" id="VOAH01000004">
    <property type="protein sequence ID" value="TVP41142.1"/>
    <property type="molecule type" value="Genomic_DNA"/>
</dbReference>